<evidence type="ECO:0000313" key="2">
    <source>
        <dbReference type="Proteomes" id="UP000034160"/>
    </source>
</evidence>
<sequence length="260" mass="29696">MLLLETTLPTKERAEDLDPDYYNRLVMIGDELENIIELDEKHLEYGPVYEVTTSAGQKLEVITVCHDGKTATGLKCRKWYLVAIDDQGHVVADRHTTLTFREWEGEKFATAEGMIATGIRGKGLALPLEKVHLDVLQREANRKTNGIDRITWHISNHHNELLVEAKDEYKKDENPDLLPKLNQMIEEQKRWQAIYGPDGKLGFKTGWNKDFRPNGGDGRIHEIASLAENEKGQLQVTEAGERTIQRKKEILTALIKQMVE</sequence>
<accession>A0A0G0Y362</accession>
<protein>
    <submittedName>
        <fullName evidence="1">Uncharacterized protein</fullName>
    </submittedName>
</protein>
<proteinExistence type="predicted"/>
<comment type="caution">
    <text evidence="1">The sequence shown here is derived from an EMBL/GenBank/DDBJ whole genome shotgun (WGS) entry which is preliminary data.</text>
</comment>
<dbReference type="EMBL" id="LCCN01000019">
    <property type="protein sequence ID" value="KKS31274.1"/>
    <property type="molecule type" value="Genomic_DNA"/>
</dbReference>
<dbReference type="STRING" id="1618356.UU93_C0019G0009"/>
<dbReference type="Proteomes" id="UP000034160">
    <property type="component" value="Unassembled WGS sequence"/>
</dbReference>
<evidence type="ECO:0000313" key="1">
    <source>
        <dbReference type="EMBL" id="KKS31274.1"/>
    </source>
</evidence>
<organism evidence="1 2">
    <name type="scientific">Candidatus Amesbacteria bacterium GW2011_GWA2_42_12</name>
    <dbReference type="NCBI Taxonomy" id="1618356"/>
    <lineage>
        <taxon>Bacteria</taxon>
        <taxon>Candidatus Amesiibacteriota</taxon>
    </lineage>
</organism>
<dbReference type="AlphaFoldDB" id="A0A0G0Y362"/>
<name>A0A0G0Y362_9BACT</name>
<reference evidence="1 2" key="1">
    <citation type="journal article" date="2015" name="Nature">
        <title>rRNA introns, odd ribosomes, and small enigmatic genomes across a large radiation of phyla.</title>
        <authorList>
            <person name="Brown C.T."/>
            <person name="Hug L.A."/>
            <person name="Thomas B.C."/>
            <person name="Sharon I."/>
            <person name="Castelle C.J."/>
            <person name="Singh A."/>
            <person name="Wilkins M.J."/>
            <person name="Williams K.H."/>
            <person name="Banfield J.F."/>
        </authorList>
    </citation>
    <scope>NUCLEOTIDE SEQUENCE [LARGE SCALE GENOMIC DNA]</scope>
</reference>
<gene>
    <name evidence="1" type="ORF">UU93_C0019G0009</name>
</gene>